<proteinExistence type="predicted"/>
<gene>
    <name evidence="2" type="ORF">BN13_1390001</name>
</gene>
<dbReference type="STRING" id="1193518.BN13_1390001"/>
<protein>
    <recommendedName>
        <fullName evidence="4">Tetratricopeptide repeat protein</fullName>
    </recommendedName>
</protein>
<dbReference type="Proteomes" id="UP000035720">
    <property type="component" value="Unassembled WGS sequence"/>
</dbReference>
<reference evidence="2 3" key="1">
    <citation type="journal article" date="2013" name="ISME J.">
        <title>A metabolic model for members of the genus Tetrasphaera involved in enhanced biological phosphorus removal.</title>
        <authorList>
            <person name="Kristiansen R."/>
            <person name="Nguyen H.T.T."/>
            <person name="Saunders A.M."/>
            <person name="Nielsen J.L."/>
            <person name="Wimmer R."/>
            <person name="Le V.Q."/>
            <person name="McIlroy S.J."/>
            <person name="Petrovski S."/>
            <person name="Seviour R.J."/>
            <person name="Calteau A."/>
            <person name="Nielsen K.L."/>
            <person name="Nielsen P.H."/>
        </authorList>
    </citation>
    <scope>NUCLEOTIDE SEQUENCE [LARGE SCALE GENOMIC DNA]</scope>
    <source>
        <strain evidence="2 3">Ben 74</strain>
    </source>
</reference>
<dbReference type="EMBL" id="CAJC01000045">
    <property type="protein sequence ID" value="CCI52002.1"/>
    <property type="molecule type" value="Genomic_DNA"/>
</dbReference>
<dbReference type="Pfam" id="PF13374">
    <property type="entry name" value="TPR_10"/>
    <property type="match status" value="1"/>
</dbReference>
<sequence length="86" mass="8920">MSDGFQIGSGAGPRPGPPDTLLSRNNLAGAYRSAGDLGRAIPLYEATLADRERVLGPDHPNTVVTRRKIAAVQSLRNPGCPAGDPA</sequence>
<dbReference type="InterPro" id="IPR011990">
    <property type="entry name" value="TPR-like_helical_dom_sf"/>
</dbReference>
<accession>A0A077MB14</accession>
<evidence type="ECO:0008006" key="4">
    <source>
        <dbReference type="Google" id="ProtNLM"/>
    </source>
</evidence>
<dbReference type="Gene3D" id="1.25.40.10">
    <property type="entry name" value="Tetratricopeptide repeat domain"/>
    <property type="match status" value="1"/>
</dbReference>
<evidence type="ECO:0000313" key="2">
    <source>
        <dbReference type="EMBL" id="CCI52002.1"/>
    </source>
</evidence>
<feature type="region of interest" description="Disordered" evidence="1">
    <location>
        <begin position="1"/>
        <end position="24"/>
    </location>
</feature>
<evidence type="ECO:0000256" key="1">
    <source>
        <dbReference type="SAM" id="MobiDB-lite"/>
    </source>
</evidence>
<dbReference type="SUPFAM" id="SSF48452">
    <property type="entry name" value="TPR-like"/>
    <property type="match status" value="1"/>
</dbReference>
<dbReference type="AlphaFoldDB" id="A0A077MB14"/>
<name>A0A077MB14_9MICO</name>
<keyword evidence="3" id="KW-1185">Reference proteome</keyword>
<comment type="caution">
    <text evidence="2">The sequence shown here is derived from an EMBL/GenBank/DDBJ whole genome shotgun (WGS) entry which is preliminary data.</text>
</comment>
<organism evidence="2 3">
    <name type="scientific">Nostocoides jenkinsii Ben 74</name>
    <dbReference type="NCBI Taxonomy" id="1193518"/>
    <lineage>
        <taxon>Bacteria</taxon>
        <taxon>Bacillati</taxon>
        <taxon>Actinomycetota</taxon>
        <taxon>Actinomycetes</taxon>
        <taxon>Micrococcales</taxon>
        <taxon>Intrasporangiaceae</taxon>
        <taxon>Nostocoides</taxon>
    </lineage>
</organism>
<dbReference type="RefSeq" id="WP_048548239.1">
    <property type="nucleotide sequence ID" value="NZ_HF571038.1"/>
</dbReference>
<evidence type="ECO:0000313" key="3">
    <source>
        <dbReference type="Proteomes" id="UP000035720"/>
    </source>
</evidence>